<dbReference type="Pfam" id="PF05866">
    <property type="entry name" value="RusA"/>
    <property type="match status" value="1"/>
</dbReference>
<dbReference type="STRING" id="575540.Isop_2442"/>
<dbReference type="GO" id="GO:0000287">
    <property type="term" value="F:magnesium ion binding"/>
    <property type="evidence" value="ECO:0007669"/>
    <property type="project" value="InterPro"/>
</dbReference>
<name>E8QXG8_ISOPI</name>
<evidence type="ECO:0000313" key="2">
    <source>
        <dbReference type="Proteomes" id="UP000008631"/>
    </source>
</evidence>
<dbReference type="Proteomes" id="UP000008631">
    <property type="component" value="Chromosome"/>
</dbReference>
<dbReference type="SUPFAM" id="SSF103084">
    <property type="entry name" value="Holliday junction resolvase RusA"/>
    <property type="match status" value="1"/>
</dbReference>
<dbReference type="InterPro" id="IPR036614">
    <property type="entry name" value="RusA-like_sf"/>
</dbReference>
<dbReference type="OrthoDB" id="73971at2"/>
<dbReference type="Gene3D" id="3.30.1330.70">
    <property type="entry name" value="Holliday junction resolvase RusA"/>
    <property type="match status" value="1"/>
</dbReference>
<dbReference type="EMBL" id="CP002353">
    <property type="protein sequence ID" value="ADV63016.1"/>
    <property type="molecule type" value="Genomic_DNA"/>
</dbReference>
<reference evidence="1 2" key="2">
    <citation type="journal article" date="2011" name="Stand. Genomic Sci.">
        <title>Complete genome sequence of Isosphaera pallida type strain (IS1B).</title>
        <authorList>
            <consortium name="US DOE Joint Genome Institute (JGI-PGF)"/>
            <person name="Goker M."/>
            <person name="Cleland D."/>
            <person name="Saunders E."/>
            <person name="Lapidus A."/>
            <person name="Nolan M."/>
            <person name="Lucas S."/>
            <person name="Hammon N."/>
            <person name="Deshpande S."/>
            <person name="Cheng J.F."/>
            <person name="Tapia R."/>
            <person name="Han C."/>
            <person name="Goodwin L."/>
            <person name="Pitluck S."/>
            <person name="Liolios K."/>
            <person name="Pagani I."/>
            <person name="Ivanova N."/>
            <person name="Mavromatis K."/>
            <person name="Pati A."/>
            <person name="Chen A."/>
            <person name="Palaniappan K."/>
            <person name="Land M."/>
            <person name="Hauser L."/>
            <person name="Chang Y.J."/>
            <person name="Jeffries C.D."/>
            <person name="Detter J.C."/>
            <person name="Beck B."/>
            <person name="Woyke T."/>
            <person name="Bristow J."/>
            <person name="Eisen J.A."/>
            <person name="Markowitz V."/>
            <person name="Hugenholtz P."/>
            <person name="Kyrpides N.C."/>
            <person name="Klenk H.P."/>
        </authorList>
    </citation>
    <scope>NUCLEOTIDE SEQUENCE [LARGE SCALE GENOMIC DNA]</scope>
    <source>
        <strain evidence="2">ATCC 43644 / DSM 9630 / IS1B</strain>
    </source>
</reference>
<sequence length="149" mass="16785">MLTLELPFPPSLNHYYRHLGHVTLISRRGRAYREAVMALLAAQKIEPMSGPLDLAVELFPPDRRKRDADNFHKCLSDALQHAGVFHDDSQVVRLEISKHEPVKGGKVVVRIQERSTDGRLEDLKSARRYLSRVIEQIEGAVGATPTLPT</sequence>
<keyword evidence="2" id="KW-1185">Reference proteome</keyword>
<dbReference type="GO" id="GO:0006281">
    <property type="term" value="P:DNA repair"/>
    <property type="evidence" value="ECO:0007669"/>
    <property type="project" value="InterPro"/>
</dbReference>
<reference key="1">
    <citation type="submission" date="2010-11" db="EMBL/GenBank/DDBJ databases">
        <title>The complete sequence of chromosome of Isophaera pallida ATCC 43644.</title>
        <authorList>
            <consortium name="US DOE Joint Genome Institute (JGI-PGF)"/>
            <person name="Lucas S."/>
            <person name="Copeland A."/>
            <person name="Lapidus A."/>
            <person name="Bruce D."/>
            <person name="Goodwin L."/>
            <person name="Pitluck S."/>
            <person name="Kyrpides N."/>
            <person name="Mavromatis K."/>
            <person name="Pagani I."/>
            <person name="Ivanova N."/>
            <person name="Saunders E."/>
            <person name="Brettin T."/>
            <person name="Detter J.C."/>
            <person name="Han C."/>
            <person name="Tapia R."/>
            <person name="Land M."/>
            <person name="Hauser L."/>
            <person name="Markowitz V."/>
            <person name="Cheng J.-F."/>
            <person name="Hugenholtz P."/>
            <person name="Woyke T."/>
            <person name="Wu D."/>
            <person name="Eisen J.A."/>
        </authorList>
    </citation>
    <scope>NUCLEOTIDE SEQUENCE</scope>
    <source>
        <strain>ATCC 43644</strain>
    </source>
</reference>
<dbReference type="KEGG" id="ipa:Isop_2442"/>
<organism evidence="1 2">
    <name type="scientific">Isosphaera pallida (strain ATCC 43644 / DSM 9630 / IS1B)</name>
    <dbReference type="NCBI Taxonomy" id="575540"/>
    <lineage>
        <taxon>Bacteria</taxon>
        <taxon>Pseudomonadati</taxon>
        <taxon>Planctomycetota</taxon>
        <taxon>Planctomycetia</taxon>
        <taxon>Isosphaerales</taxon>
        <taxon>Isosphaeraceae</taxon>
        <taxon>Isosphaera</taxon>
    </lineage>
</organism>
<dbReference type="HOGENOM" id="CLU_139466_0_2_0"/>
<evidence type="ECO:0000313" key="1">
    <source>
        <dbReference type="EMBL" id="ADV63016.1"/>
    </source>
</evidence>
<dbReference type="FunCoup" id="E8QXG8">
    <property type="interactions" value="24"/>
</dbReference>
<proteinExistence type="predicted"/>
<accession>E8QXG8</accession>
<gene>
    <name evidence="1" type="ordered locus">Isop_2442</name>
</gene>
<dbReference type="RefSeq" id="WP_013565304.1">
    <property type="nucleotide sequence ID" value="NC_014962.1"/>
</dbReference>
<dbReference type="GO" id="GO:0006310">
    <property type="term" value="P:DNA recombination"/>
    <property type="evidence" value="ECO:0007669"/>
    <property type="project" value="InterPro"/>
</dbReference>
<dbReference type="InterPro" id="IPR008822">
    <property type="entry name" value="Endonuclease_RusA-like"/>
</dbReference>
<dbReference type="AlphaFoldDB" id="E8QXG8"/>
<dbReference type="InParanoid" id="E8QXG8"/>
<dbReference type="eggNOG" id="COG4570">
    <property type="taxonomic scope" value="Bacteria"/>
</dbReference>
<protein>
    <submittedName>
        <fullName evidence="1">Endodeoxyribonuclease RusA</fullName>
    </submittedName>
</protein>